<keyword evidence="2" id="KW-0813">Transport</keyword>
<dbReference type="AlphaFoldDB" id="A0A8K0K4V6"/>
<evidence type="ECO:0000256" key="4">
    <source>
        <dbReference type="ARBA" id="ARBA00022847"/>
    </source>
</evidence>
<dbReference type="GO" id="GO:0015293">
    <property type="term" value="F:symporter activity"/>
    <property type="evidence" value="ECO:0007669"/>
    <property type="project" value="UniProtKB-KW"/>
</dbReference>
<evidence type="ECO:0000256" key="8">
    <source>
        <dbReference type="SAM" id="Phobius"/>
    </source>
</evidence>
<dbReference type="InterPro" id="IPR011701">
    <property type="entry name" value="MFS"/>
</dbReference>
<evidence type="ECO:0000313" key="9">
    <source>
        <dbReference type="EMBL" id="KAG8227727.1"/>
    </source>
</evidence>
<feature type="transmembrane region" description="Helical" evidence="8">
    <location>
        <begin position="121"/>
        <end position="145"/>
    </location>
</feature>
<keyword evidence="5 8" id="KW-1133">Transmembrane helix</keyword>
<dbReference type="CDD" id="cd17318">
    <property type="entry name" value="MFS_SLC17"/>
    <property type="match status" value="1"/>
</dbReference>
<feature type="transmembrane region" description="Helical" evidence="8">
    <location>
        <begin position="157"/>
        <end position="175"/>
    </location>
</feature>
<dbReference type="InterPro" id="IPR050382">
    <property type="entry name" value="MFS_Na/Anion_cotransporter"/>
</dbReference>
<feature type="transmembrane region" description="Helical" evidence="8">
    <location>
        <begin position="92"/>
        <end position="112"/>
    </location>
</feature>
<sequence>MQVKMTVAGEVRKEAMEAVAENIKSRCRLPRRYMVSALAFLGFWNVYALRVNLSVAVVAMTSNYTVAVEDANGTTTYEERRDFDWDVPTRGLLLSSFFYGYIVTQVLGGWLATRLGGGARLFCLGIGATAVLTVGVTYPSIHAVWSHWAPPLERSRLATIAFSGSFVGTVVSLPLSSVIAESLGWPAIFYIFGVVAIIWCGLWFVMVKERPELDPYISEEEAEYIRKSLGPSLPSKRPPWKSILLSMPVWAIVASHFCENWGFYTLLTQLPSFVNDTLGFDLKKAGFFSALPYLAMAIILQISGQLADYMRSLSVESGGTKTSRIFTTTYVRKIFNCSAFLCQTIFMLSAAHIGTAMGAVACLTLAVGLGGFAWSGFSVNHLDIAPQYAGVLMGFTNTFATLPGIISPTLTGFIVKNQTQEEWVNVFYIAGGLYLAGSIFYGIFASGVRQPWAEEETTENKNGDSNKARRDTPAEHFCYSNNVVDDERV</sequence>
<evidence type="ECO:0000313" key="10">
    <source>
        <dbReference type="Proteomes" id="UP000792457"/>
    </source>
</evidence>
<dbReference type="InterPro" id="IPR036259">
    <property type="entry name" value="MFS_trans_sf"/>
</dbReference>
<comment type="subcellular location">
    <subcellularLocation>
        <location evidence="1">Membrane</location>
        <topology evidence="1">Multi-pass membrane protein</topology>
    </subcellularLocation>
</comment>
<dbReference type="Pfam" id="PF07690">
    <property type="entry name" value="MFS_1"/>
    <property type="match status" value="1"/>
</dbReference>
<proteinExistence type="predicted"/>
<dbReference type="SUPFAM" id="SSF103473">
    <property type="entry name" value="MFS general substrate transporter"/>
    <property type="match status" value="1"/>
</dbReference>
<organism evidence="9 10">
    <name type="scientific">Ladona fulva</name>
    <name type="common">Scarce chaser dragonfly</name>
    <name type="synonym">Libellula fulva</name>
    <dbReference type="NCBI Taxonomy" id="123851"/>
    <lineage>
        <taxon>Eukaryota</taxon>
        <taxon>Metazoa</taxon>
        <taxon>Ecdysozoa</taxon>
        <taxon>Arthropoda</taxon>
        <taxon>Hexapoda</taxon>
        <taxon>Insecta</taxon>
        <taxon>Pterygota</taxon>
        <taxon>Palaeoptera</taxon>
        <taxon>Odonata</taxon>
        <taxon>Epiprocta</taxon>
        <taxon>Anisoptera</taxon>
        <taxon>Libelluloidea</taxon>
        <taxon>Libellulidae</taxon>
        <taxon>Ladona</taxon>
    </lineage>
</organism>
<feature type="transmembrane region" description="Helical" evidence="8">
    <location>
        <begin position="426"/>
        <end position="444"/>
    </location>
</feature>
<comment type="caution">
    <text evidence="9">The sequence shown here is derived from an EMBL/GenBank/DDBJ whole genome shotgun (WGS) entry which is preliminary data.</text>
</comment>
<dbReference type="PANTHER" id="PTHR11662:SF455">
    <property type="entry name" value="GH23975P"/>
    <property type="match status" value="1"/>
</dbReference>
<feature type="transmembrane region" description="Helical" evidence="8">
    <location>
        <begin position="356"/>
        <end position="376"/>
    </location>
</feature>
<keyword evidence="3 8" id="KW-0812">Transmembrane</keyword>
<dbReference type="PANTHER" id="PTHR11662">
    <property type="entry name" value="SOLUTE CARRIER FAMILY 17"/>
    <property type="match status" value="1"/>
</dbReference>
<evidence type="ECO:0000256" key="7">
    <source>
        <dbReference type="SAM" id="MobiDB-lite"/>
    </source>
</evidence>
<dbReference type="EMBL" id="KZ308335">
    <property type="protein sequence ID" value="KAG8227727.1"/>
    <property type="molecule type" value="Genomic_DNA"/>
</dbReference>
<evidence type="ECO:0000256" key="3">
    <source>
        <dbReference type="ARBA" id="ARBA00022692"/>
    </source>
</evidence>
<dbReference type="OrthoDB" id="2985014at2759"/>
<dbReference type="GO" id="GO:0006820">
    <property type="term" value="P:monoatomic anion transport"/>
    <property type="evidence" value="ECO:0007669"/>
    <property type="project" value="TreeGrafter"/>
</dbReference>
<keyword evidence="10" id="KW-1185">Reference proteome</keyword>
<dbReference type="Gene3D" id="1.20.1250.20">
    <property type="entry name" value="MFS general substrate transporter like domains"/>
    <property type="match status" value="1"/>
</dbReference>
<dbReference type="FunFam" id="1.20.1250.20:FF:000003">
    <property type="entry name" value="Solute carrier family 17 member 3"/>
    <property type="match status" value="1"/>
</dbReference>
<protein>
    <recommendedName>
        <fullName evidence="11">Sialin</fullName>
    </recommendedName>
</protein>
<feature type="transmembrane region" description="Helical" evidence="8">
    <location>
        <begin position="33"/>
        <end position="53"/>
    </location>
</feature>
<feature type="transmembrane region" description="Helical" evidence="8">
    <location>
        <begin position="290"/>
        <end position="309"/>
    </location>
</feature>
<evidence type="ECO:0000256" key="5">
    <source>
        <dbReference type="ARBA" id="ARBA00022989"/>
    </source>
</evidence>
<evidence type="ECO:0000256" key="2">
    <source>
        <dbReference type="ARBA" id="ARBA00022448"/>
    </source>
</evidence>
<dbReference type="FunFam" id="1.20.1250.20:FF:001045">
    <property type="entry name" value="Solute carrier family 17 (sodium phosphate), member 3"/>
    <property type="match status" value="1"/>
</dbReference>
<feature type="region of interest" description="Disordered" evidence="7">
    <location>
        <begin position="455"/>
        <end position="474"/>
    </location>
</feature>
<gene>
    <name evidence="9" type="ORF">J437_LFUL008009</name>
</gene>
<evidence type="ECO:0000256" key="6">
    <source>
        <dbReference type="ARBA" id="ARBA00023136"/>
    </source>
</evidence>
<dbReference type="GO" id="GO:0016020">
    <property type="term" value="C:membrane"/>
    <property type="evidence" value="ECO:0007669"/>
    <property type="project" value="UniProtKB-SubCell"/>
</dbReference>
<keyword evidence="6 8" id="KW-0472">Membrane</keyword>
<reference evidence="9" key="1">
    <citation type="submission" date="2013-04" db="EMBL/GenBank/DDBJ databases">
        <authorList>
            <person name="Qu J."/>
            <person name="Murali S.C."/>
            <person name="Bandaranaike D."/>
            <person name="Bellair M."/>
            <person name="Blankenburg K."/>
            <person name="Chao H."/>
            <person name="Dinh H."/>
            <person name="Doddapaneni H."/>
            <person name="Downs B."/>
            <person name="Dugan-Rocha S."/>
            <person name="Elkadiri S."/>
            <person name="Gnanaolivu R.D."/>
            <person name="Hernandez B."/>
            <person name="Javaid M."/>
            <person name="Jayaseelan J.C."/>
            <person name="Lee S."/>
            <person name="Li M."/>
            <person name="Ming W."/>
            <person name="Munidasa M."/>
            <person name="Muniz J."/>
            <person name="Nguyen L."/>
            <person name="Ongeri F."/>
            <person name="Osuji N."/>
            <person name="Pu L.-L."/>
            <person name="Puazo M."/>
            <person name="Qu C."/>
            <person name="Quiroz J."/>
            <person name="Raj R."/>
            <person name="Weissenberger G."/>
            <person name="Xin Y."/>
            <person name="Zou X."/>
            <person name="Han Y."/>
            <person name="Richards S."/>
            <person name="Worley K."/>
            <person name="Muzny D."/>
            <person name="Gibbs R."/>
        </authorList>
    </citation>
    <scope>NUCLEOTIDE SEQUENCE</scope>
    <source>
        <strain evidence="9">Sampled in the wild</strain>
    </source>
</reference>
<feature type="transmembrane region" description="Helical" evidence="8">
    <location>
        <begin position="187"/>
        <end position="206"/>
    </location>
</feature>
<evidence type="ECO:0000256" key="1">
    <source>
        <dbReference type="ARBA" id="ARBA00004141"/>
    </source>
</evidence>
<dbReference type="Proteomes" id="UP000792457">
    <property type="component" value="Unassembled WGS sequence"/>
</dbReference>
<feature type="transmembrane region" description="Helical" evidence="8">
    <location>
        <begin position="388"/>
        <end position="406"/>
    </location>
</feature>
<accession>A0A8K0K4V6</accession>
<keyword evidence="4" id="KW-0769">Symport</keyword>
<reference evidence="9" key="2">
    <citation type="submission" date="2017-10" db="EMBL/GenBank/DDBJ databases">
        <title>Ladona fulva Genome sequencing and assembly.</title>
        <authorList>
            <person name="Murali S."/>
            <person name="Richards S."/>
            <person name="Bandaranaike D."/>
            <person name="Bellair M."/>
            <person name="Blankenburg K."/>
            <person name="Chao H."/>
            <person name="Dinh H."/>
            <person name="Doddapaneni H."/>
            <person name="Dugan-Rocha S."/>
            <person name="Elkadiri S."/>
            <person name="Gnanaolivu R."/>
            <person name="Hernandez B."/>
            <person name="Skinner E."/>
            <person name="Javaid M."/>
            <person name="Lee S."/>
            <person name="Li M."/>
            <person name="Ming W."/>
            <person name="Munidasa M."/>
            <person name="Muniz J."/>
            <person name="Nguyen L."/>
            <person name="Hughes D."/>
            <person name="Osuji N."/>
            <person name="Pu L.-L."/>
            <person name="Puazo M."/>
            <person name="Qu C."/>
            <person name="Quiroz J."/>
            <person name="Raj R."/>
            <person name="Weissenberger G."/>
            <person name="Xin Y."/>
            <person name="Zou X."/>
            <person name="Han Y."/>
            <person name="Worley K."/>
            <person name="Muzny D."/>
            <person name="Gibbs R."/>
        </authorList>
    </citation>
    <scope>NUCLEOTIDE SEQUENCE</scope>
    <source>
        <strain evidence="9">Sampled in the wild</strain>
    </source>
</reference>
<evidence type="ECO:0008006" key="11">
    <source>
        <dbReference type="Google" id="ProtNLM"/>
    </source>
</evidence>
<name>A0A8K0K4V6_LADFU</name>
<feature type="compositionally biased region" description="Basic and acidic residues" evidence="7">
    <location>
        <begin position="458"/>
        <end position="474"/>
    </location>
</feature>